<dbReference type="Pfam" id="PF04397">
    <property type="entry name" value="LytTR"/>
    <property type="match status" value="1"/>
</dbReference>
<evidence type="ECO:0000313" key="5">
    <source>
        <dbReference type="Proteomes" id="UP001302949"/>
    </source>
</evidence>
<feature type="domain" description="HTH LytTR-type" evidence="3">
    <location>
        <begin position="142"/>
        <end position="244"/>
    </location>
</feature>
<dbReference type="InterPro" id="IPR007492">
    <property type="entry name" value="LytTR_DNA-bd_dom"/>
</dbReference>
<dbReference type="SMART" id="SM00850">
    <property type="entry name" value="LytTR"/>
    <property type="match status" value="1"/>
</dbReference>
<comment type="caution">
    <text evidence="4">The sequence shown here is derived from an EMBL/GenBank/DDBJ whole genome shotgun (WGS) entry which is preliminary data.</text>
</comment>
<dbReference type="InterPro" id="IPR001789">
    <property type="entry name" value="Sig_transdc_resp-reg_receiver"/>
</dbReference>
<dbReference type="SUPFAM" id="SSF52172">
    <property type="entry name" value="CheY-like"/>
    <property type="match status" value="1"/>
</dbReference>
<evidence type="ECO:0000259" key="3">
    <source>
        <dbReference type="PROSITE" id="PS50930"/>
    </source>
</evidence>
<name>A0ABU5QAN6_9BACT</name>
<dbReference type="RefSeq" id="WP_323297070.1">
    <property type="nucleotide sequence ID" value="NZ_JAYFUM010000013.1"/>
</dbReference>
<dbReference type="Gene3D" id="3.40.50.2300">
    <property type="match status" value="1"/>
</dbReference>
<sequence length="244" mass="28223">MKITVLIVDDEAKSLEVTRMMLGEFKSMIERVFTASNIDEAYQIIIENTPDLVLLDVELTSKTGFDLLKRFNEPTFKTVFVTAHDKYAFNAIKADAVDYILKPIDIDDLQKALNKTIRMLQLPSERSVLKLKPNANLAKNKIIIPTQKELLLVELNNIMFCKAEGGYTAIYLNSNEIVLSSKDLKTYQGMLDDRLFFRIHDSYLVNYNYIKSILNDNYVQLIDGNNIPLSRRRRTEFLNWIRSI</sequence>
<dbReference type="PROSITE" id="PS50930">
    <property type="entry name" value="HTH_LYTTR"/>
    <property type="match status" value="1"/>
</dbReference>
<keyword evidence="4" id="KW-0238">DNA-binding</keyword>
<dbReference type="Gene3D" id="2.40.50.1020">
    <property type="entry name" value="LytTr DNA-binding domain"/>
    <property type="match status" value="1"/>
</dbReference>
<proteinExistence type="predicted"/>
<dbReference type="SMART" id="SM00448">
    <property type="entry name" value="REC"/>
    <property type="match status" value="1"/>
</dbReference>
<keyword evidence="5" id="KW-1185">Reference proteome</keyword>
<dbReference type="PROSITE" id="PS50110">
    <property type="entry name" value="RESPONSE_REGULATORY"/>
    <property type="match status" value="1"/>
</dbReference>
<dbReference type="Proteomes" id="UP001302949">
    <property type="component" value="Unassembled WGS sequence"/>
</dbReference>
<organism evidence="4 5">
    <name type="scientific">Arcicella rigui</name>
    <dbReference type="NCBI Taxonomy" id="797020"/>
    <lineage>
        <taxon>Bacteria</taxon>
        <taxon>Pseudomonadati</taxon>
        <taxon>Bacteroidota</taxon>
        <taxon>Cytophagia</taxon>
        <taxon>Cytophagales</taxon>
        <taxon>Flectobacillaceae</taxon>
        <taxon>Arcicella</taxon>
    </lineage>
</organism>
<dbReference type="GO" id="GO:0003677">
    <property type="term" value="F:DNA binding"/>
    <property type="evidence" value="ECO:0007669"/>
    <property type="project" value="UniProtKB-KW"/>
</dbReference>
<dbReference type="PANTHER" id="PTHR37299:SF1">
    <property type="entry name" value="STAGE 0 SPORULATION PROTEIN A HOMOLOG"/>
    <property type="match status" value="1"/>
</dbReference>
<reference evidence="4 5" key="1">
    <citation type="submission" date="2023-12" db="EMBL/GenBank/DDBJ databases">
        <title>Novel species of the genus Arcicella isolated from rivers.</title>
        <authorList>
            <person name="Lu H."/>
        </authorList>
    </citation>
    <scope>NUCLEOTIDE SEQUENCE [LARGE SCALE GENOMIC DNA]</scope>
    <source>
        <strain evidence="4 5">KCTC 23307</strain>
    </source>
</reference>
<keyword evidence="1" id="KW-0597">Phosphoprotein</keyword>
<gene>
    <name evidence="4" type="ORF">VB248_12235</name>
</gene>
<accession>A0ABU5QAN6</accession>
<evidence type="ECO:0000313" key="4">
    <source>
        <dbReference type="EMBL" id="MEA5139911.1"/>
    </source>
</evidence>
<dbReference type="PANTHER" id="PTHR37299">
    <property type="entry name" value="TRANSCRIPTIONAL REGULATOR-RELATED"/>
    <property type="match status" value="1"/>
</dbReference>
<evidence type="ECO:0000256" key="1">
    <source>
        <dbReference type="PROSITE-ProRule" id="PRU00169"/>
    </source>
</evidence>
<dbReference type="EMBL" id="JAYFUM010000013">
    <property type="protein sequence ID" value="MEA5139911.1"/>
    <property type="molecule type" value="Genomic_DNA"/>
</dbReference>
<evidence type="ECO:0000259" key="2">
    <source>
        <dbReference type="PROSITE" id="PS50110"/>
    </source>
</evidence>
<feature type="modified residue" description="4-aspartylphosphate" evidence="1">
    <location>
        <position position="56"/>
    </location>
</feature>
<protein>
    <submittedName>
        <fullName evidence="4">LytTR family DNA-binding domain-containing protein</fullName>
    </submittedName>
</protein>
<feature type="domain" description="Response regulatory" evidence="2">
    <location>
        <begin position="4"/>
        <end position="117"/>
    </location>
</feature>
<dbReference type="Pfam" id="PF00072">
    <property type="entry name" value="Response_reg"/>
    <property type="match status" value="1"/>
</dbReference>
<dbReference type="InterPro" id="IPR011006">
    <property type="entry name" value="CheY-like_superfamily"/>
</dbReference>
<dbReference type="InterPro" id="IPR046947">
    <property type="entry name" value="LytR-like"/>
</dbReference>